<keyword evidence="2" id="KW-0732">Signal</keyword>
<dbReference type="Proteomes" id="UP000269352">
    <property type="component" value="Unassembled WGS sequence"/>
</dbReference>
<accession>A0A388TCR1</accession>
<evidence type="ECO:0008006" key="5">
    <source>
        <dbReference type="Google" id="ProtNLM"/>
    </source>
</evidence>
<evidence type="ECO:0000256" key="2">
    <source>
        <dbReference type="SAM" id="SignalP"/>
    </source>
</evidence>
<feature type="compositionally biased region" description="Pro residues" evidence="1">
    <location>
        <begin position="311"/>
        <end position="323"/>
    </location>
</feature>
<gene>
    <name evidence="3" type="ORF">NO1_1484</name>
</gene>
<proteinExistence type="predicted"/>
<evidence type="ECO:0000256" key="1">
    <source>
        <dbReference type="SAM" id="MobiDB-lite"/>
    </source>
</evidence>
<comment type="caution">
    <text evidence="3">The sequence shown here is derived from an EMBL/GenBank/DDBJ whole genome shotgun (WGS) entry which is preliminary data.</text>
</comment>
<name>A0A388TCR1_TERA1</name>
<feature type="region of interest" description="Disordered" evidence="1">
    <location>
        <begin position="301"/>
        <end position="347"/>
    </location>
</feature>
<dbReference type="EMBL" id="BGZN01000037">
    <property type="protein sequence ID" value="GBR74278.1"/>
    <property type="molecule type" value="Genomic_DNA"/>
</dbReference>
<keyword evidence="4" id="KW-1185">Reference proteome</keyword>
<organism evidence="3 4">
    <name type="scientific">Termititenax aidoneus</name>
    <dbReference type="NCBI Taxonomy" id="2218524"/>
    <lineage>
        <taxon>Bacteria</taxon>
        <taxon>Bacillati</taxon>
        <taxon>Candidatus Margulisiibacteriota</taxon>
        <taxon>Candidatus Termititenacia</taxon>
        <taxon>Candidatus Termititenacales</taxon>
        <taxon>Candidatus Termititenacaceae</taxon>
        <taxon>Candidatus Termititenax</taxon>
    </lineage>
</organism>
<feature type="chain" id="PRO_5017392289" description="PorV/PorQ family protein" evidence="2">
    <location>
        <begin position="19"/>
        <end position="379"/>
    </location>
</feature>
<sequence>MIKRLAILFLLLGSLALADDVKQTDEAGSLAIGADAMGRGGAYYAAERSAQPLFQNYAFLGSRQQPRLAMSVFQLLNELNYLTVSAAFGNFAVGALNISDSSGYLRDAQNNLVGGQISYSDTTIYGAFGWGAENFGLGARLKYITKSYSGLDITAAGSGADAAGFVKFGLLTLGFSLNNIVNNGLLWSTGTQEIFIPEQGFGLKLQALDNFDIYADAVLLDGDTLARGGVEYRLLPAVALRAGMAQYADTTEDGVKTLAAKLTAGLGLELFGVGLDYAYNPSEDFSGNVAHYFTLAWRFGSPPQEEDKKTPPSPPKPKQPPAPAKAKIPDPPPEIKEPPVIEEQEPVEMIEVKKVMKKVKKVKKVKKIKSSASQPQQKI</sequence>
<evidence type="ECO:0000313" key="3">
    <source>
        <dbReference type="EMBL" id="GBR74278.1"/>
    </source>
</evidence>
<feature type="signal peptide" evidence="2">
    <location>
        <begin position="1"/>
        <end position="18"/>
    </location>
</feature>
<dbReference type="AlphaFoldDB" id="A0A388TCR1"/>
<protein>
    <recommendedName>
        <fullName evidence="5">PorV/PorQ family protein</fullName>
    </recommendedName>
</protein>
<reference evidence="3 4" key="1">
    <citation type="journal article" date="2019" name="ISME J.">
        <title>Genome analyses of uncultured TG2/ZB3 bacteria in 'Margulisbacteria' specifically attached to ectosymbiotic spirochetes of protists in the termite gut.</title>
        <authorList>
            <person name="Utami Y.D."/>
            <person name="Kuwahara H."/>
            <person name="Igai K."/>
            <person name="Murakami T."/>
            <person name="Sugaya K."/>
            <person name="Morikawa T."/>
            <person name="Nagura Y."/>
            <person name="Yuki M."/>
            <person name="Deevong P."/>
            <person name="Inoue T."/>
            <person name="Kihara K."/>
            <person name="Lo N."/>
            <person name="Yamada A."/>
            <person name="Ohkuma M."/>
            <person name="Hongoh Y."/>
        </authorList>
    </citation>
    <scope>NUCLEOTIDE SEQUENCE [LARGE SCALE GENOMIC DNA]</scope>
    <source>
        <strain evidence="3">NkOx7-01</strain>
    </source>
</reference>
<evidence type="ECO:0000313" key="4">
    <source>
        <dbReference type="Proteomes" id="UP000269352"/>
    </source>
</evidence>